<keyword evidence="1" id="KW-0175">Coiled coil</keyword>
<evidence type="ECO:0000259" key="3">
    <source>
        <dbReference type="SMART" id="SM01254"/>
    </source>
</evidence>
<evidence type="ECO:0000256" key="2">
    <source>
        <dbReference type="SAM" id="MobiDB-lite"/>
    </source>
</evidence>
<dbReference type="Proteomes" id="UP000192578">
    <property type="component" value="Unassembled WGS sequence"/>
</dbReference>
<comment type="caution">
    <text evidence="4">The sequence shown here is derived from an EMBL/GenBank/DDBJ whole genome shotgun (WGS) entry which is preliminary data.</text>
</comment>
<dbReference type="AlphaFoldDB" id="A0A1W0X8J7"/>
<feature type="coiled-coil region" evidence="1">
    <location>
        <begin position="165"/>
        <end position="270"/>
    </location>
</feature>
<dbReference type="InterPro" id="IPR049372">
    <property type="entry name" value="PPP1R21_C"/>
</dbReference>
<proteinExistence type="predicted"/>
<dbReference type="OrthoDB" id="5566667at2759"/>
<dbReference type="GO" id="GO:0005769">
    <property type="term" value="C:early endosome"/>
    <property type="evidence" value="ECO:0007669"/>
    <property type="project" value="TreeGrafter"/>
</dbReference>
<evidence type="ECO:0000313" key="4">
    <source>
        <dbReference type="EMBL" id="OQV23866.1"/>
    </source>
</evidence>
<dbReference type="PANTHER" id="PTHR21448:SF0">
    <property type="entry name" value="PROTEIN PHOSPHATASE 1 REGULATORY SUBUNIT 21"/>
    <property type="match status" value="1"/>
</dbReference>
<keyword evidence="5" id="KW-1185">Reference proteome</keyword>
<feature type="region of interest" description="Disordered" evidence="2">
    <location>
        <begin position="90"/>
        <end position="117"/>
    </location>
</feature>
<evidence type="ECO:0000256" key="1">
    <source>
        <dbReference type="SAM" id="Coils"/>
    </source>
</evidence>
<accession>A0A1W0X8J7</accession>
<dbReference type="EMBL" id="MTYJ01000009">
    <property type="protein sequence ID" value="OQV23866.1"/>
    <property type="molecule type" value="Genomic_DNA"/>
</dbReference>
<dbReference type="GO" id="GO:0016020">
    <property type="term" value="C:membrane"/>
    <property type="evidence" value="ECO:0007669"/>
    <property type="project" value="TreeGrafter"/>
</dbReference>
<dbReference type="InterPro" id="IPR019343">
    <property type="entry name" value="PPP1R21_N"/>
</dbReference>
<protein>
    <recommendedName>
        <fullName evidence="3">Protein phosphatase 1 regulatory subunit 21 N-terminal domain-containing protein</fullName>
    </recommendedName>
</protein>
<dbReference type="InterPro" id="IPR040024">
    <property type="entry name" value="PPP1R21"/>
</dbReference>
<dbReference type="PANTHER" id="PTHR21448">
    <property type="entry name" value="SMOOTH MUSCLE MYOSIN HEAVY CHAIN-RELATED"/>
    <property type="match status" value="1"/>
</dbReference>
<dbReference type="Pfam" id="PF10205">
    <property type="entry name" value="KLRAQ"/>
    <property type="match status" value="1"/>
</dbReference>
<sequence length="430" mass="49058">MDNEDTKSTGSSSESLEQKHNRLLTEFAKVRSQLTVLKSVVVEEKKSGTELKDKMRQKDQVIRRLEQETESLRFCNGQIQSRLVVLQSDLKERDAKPQKNSRKKEAAPPPSSVEPSSYAQELNADFVQLVEINAHLSSKLSSVQSEFESSVTSLEARLHASEASAKKAAAELLDYRNMYESLERRIKLETDISTQREMAELKSRLQDLTKENDDLRQERSRARVEIDGLNQTKMNSVQQAEIVRQLTQQIDSQKEQLLRLQHEKEKFMMEAQMLKFRKDNVGSGDLTASDSSVNLAEESASLAEHSSTQTRLKSRVTTLISDLQYADGKAFYYQAECSALHLRLQLAEEDKDQTKLHLSDAQHHIDDLKKQLETTVLQTNEQMGLLSEHVATMNEKLQDKTDEINNLKFELQQVQLQPPSMKVKPSKPSR</sequence>
<reference evidence="5" key="1">
    <citation type="submission" date="2017-01" db="EMBL/GenBank/DDBJ databases">
        <title>Comparative genomics of anhydrobiosis in the tardigrade Hypsibius dujardini.</title>
        <authorList>
            <person name="Yoshida Y."/>
            <person name="Koutsovoulos G."/>
            <person name="Laetsch D."/>
            <person name="Stevens L."/>
            <person name="Kumar S."/>
            <person name="Horikawa D."/>
            <person name="Ishino K."/>
            <person name="Komine S."/>
            <person name="Tomita M."/>
            <person name="Blaxter M."/>
            <person name="Arakawa K."/>
        </authorList>
    </citation>
    <scope>NUCLEOTIDE SEQUENCE [LARGE SCALE GENOMIC DNA]</scope>
    <source>
        <strain evidence="5">Z151</strain>
    </source>
</reference>
<feature type="coiled-coil region" evidence="1">
    <location>
        <begin position="390"/>
        <end position="417"/>
    </location>
</feature>
<organism evidence="4 5">
    <name type="scientific">Hypsibius exemplaris</name>
    <name type="common">Freshwater tardigrade</name>
    <dbReference type="NCBI Taxonomy" id="2072580"/>
    <lineage>
        <taxon>Eukaryota</taxon>
        <taxon>Metazoa</taxon>
        <taxon>Ecdysozoa</taxon>
        <taxon>Tardigrada</taxon>
        <taxon>Eutardigrada</taxon>
        <taxon>Parachela</taxon>
        <taxon>Hypsibioidea</taxon>
        <taxon>Hypsibiidae</taxon>
        <taxon>Hypsibius</taxon>
    </lineage>
</organism>
<feature type="domain" description="Protein phosphatase 1 regulatory subunit 21 N-terminal" evidence="3">
    <location>
        <begin position="21"/>
        <end position="122"/>
    </location>
</feature>
<dbReference type="SMART" id="SM01254">
    <property type="entry name" value="KLRAQ"/>
    <property type="match status" value="1"/>
</dbReference>
<evidence type="ECO:0000313" key="5">
    <source>
        <dbReference type="Proteomes" id="UP000192578"/>
    </source>
</evidence>
<gene>
    <name evidence="4" type="ORF">BV898_02215</name>
</gene>
<name>A0A1W0X8J7_HYPEX</name>
<dbReference type="Pfam" id="PF21636">
    <property type="entry name" value="PPP1R21_C"/>
    <property type="match status" value="1"/>
</dbReference>